<dbReference type="EnsemblProtists" id="EOD37480">
    <property type="protein sequence ID" value="EOD37480"/>
    <property type="gene ID" value="EMIHUDRAFT_225325"/>
</dbReference>
<evidence type="ECO:0000313" key="2">
    <source>
        <dbReference type="EnsemblProtists" id="EOD37480"/>
    </source>
</evidence>
<dbReference type="eggNOG" id="KOG0198">
    <property type="taxonomic scope" value="Eukaryota"/>
</dbReference>
<dbReference type="RefSeq" id="XP_005789909.1">
    <property type="nucleotide sequence ID" value="XM_005789852.1"/>
</dbReference>
<reference evidence="2" key="2">
    <citation type="submission" date="2024-10" db="UniProtKB">
        <authorList>
            <consortium name="EnsemblProtists"/>
        </authorList>
    </citation>
    <scope>IDENTIFICATION</scope>
</reference>
<organism evidence="2 3">
    <name type="scientific">Emiliania huxleyi (strain CCMP1516)</name>
    <dbReference type="NCBI Taxonomy" id="280463"/>
    <lineage>
        <taxon>Eukaryota</taxon>
        <taxon>Haptista</taxon>
        <taxon>Haptophyta</taxon>
        <taxon>Prymnesiophyceae</taxon>
        <taxon>Isochrysidales</taxon>
        <taxon>Noelaerhabdaceae</taxon>
        <taxon>Emiliania</taxon>
    </lineage>
</organism>
<evidence type="ECO:0000313" key="3">
    <source>
        <dbReference type="Proteomes" id="UP000013827"/>
    </source>
</evidence>
<dbReference type="GeneID" id="17282750"/>
<dbReference type="GO" id="GO:0004674">
    <property type="term" value="F:protein serine/threonine kinase activity"/>
    <property type="evidence" value="ECO:0007669"/>
    <property type="project" value="TreeGrafter"/>
</dbReference>
<dbReference type="Pfam" id="PF00069">
    <property type="entry name" value="Pkinase"/>
    <property type="match status" value="1"/>
</dbReference>
<sequence>MAFPCACDGLALLHLPPPSPPPANTPRGTPASWTTPYLSVATEVARGMAYLHSHRVIHRDLKPGNVLLKLPMMTAKVADFGASRENMQPAPSAGLHAGAFSLERASAAMTMSMAGTPVYMAPEVLRQDRYGKPCDVWSFGGLLVHIATRRPPFAALLESGHLSPLDLLNKVTKGEMRPTSNPGGQPGALCFAPAEWPQAVAQLAEACFAFDPLERPTFEEAADESKEPKVFSACSARSAFSEPV</sequence>
<dbReference type="InterPro" id="IPR008271">
    <property type="entry name" value="Ser/Thr_kinase_AS"/>
</dbReference>
<keyword evidence="3" id="KW-1185">Reference proteome</keyword>
<dbReference type="InterPro" id="IPR051681">
    <property type="entry name" value="Ser/Thr_Kinases-Pseudokinases"/>
</dbReference>
<accession>A0A0D3KNZ5</accession>
<proteinExistence type="predicted"/>
<dbReference type="KEGG" id="ehx:EMIHUDRAFT_225325"/>
<dbReference type="GO" id="GO:0005524">
    <property type="term" value="F:ATP binding"/>
    <property type="evidence" value="ECO:0007669"/>
    <property type="project" value="InterPro"/>
</dbReference>
<dbReference type="PaxDb" id="2903-EOD37480"/>
<protein>
    <recommendedName>
        <fullName evidence="1">Protein kinase domain-containing protein</fullName>
    </recommendedName>
</protein>
<dbReference type="SUPFAM" id="SSF56112">
    <property type="entry name" value="Protein kinase-like (PK-like)"/>
    <property type="match status" value="1"/>
</dbReference>
<dbReference type="InterPro" id="IPR000719">
    <property type="entry name" value="Prot_kinase_dom"/>
</dbReference>
<feature type="domain" description="Protein kinase" evidence="1">
    <location>
        <begin position="1"/>
        <end position="230"/>
    </location>
</feature>
<dbReference type="SMART" id="SM00220">
    <property type="entry name" value="S_TKc"/>
    <property type="match status" value="1"/>
</dbReference>
<dbReference type="PROSITE" id="PS00108">
    <property type="entry name" value="PROTEIN_KINASE_ST"/>
    <property type="match status" value="1"/>
</dbReference>
<dbReference type="PANTHER" id="PTHR44329">
    <property type="entry name" value="SERINE/THREONINE-PROTEIN KINASE TNNI3K-RELATED"/>
    <property type="match status" value="1"/>
</dbReference>
<dbReference type="Gene3D" id="1.10.510.10">
    <property type="entry name" value="Transferase(Phosphotransferase) domain 1"/>
    <property type="match status" value="1"/>
</dbReference>
<dbReference type="STRING" id="2903.R1FEP0"/>
<dbReference type="AlphaFoldDB" id="A0A0D3KNZ5"/>
<dbReference type="InterPro" id="IPR011009">
    <property type="entry name" value="Kinase-like_dom_sf"/>
</dbReference>
<name>A0A0D3KNZ5_EMIH1</name>
<evidence type="ECO:0000259" key="1">
    <source>
        <dbReference type="PROSITE" id="PS50011"/>
    </source>
</evidence>
<reference evidence="3" key="1">
    <citation type="journal article" date="2013" name="Nature">
        <title>Pan genome of the phytoplankton Emiliania underpins its global distribution.</title>
        <authorList>
            <person name="Read B.A."/>
            <person name="Kegel J."/>
            <person name="Klute M.J."/>
            <person name="Kuo A."/>
            <person name="Lefebvre S.C."/>
            <person name="Maumus F."/>
            <person name="Mayer C."/>
            <person name="Miller J."/>
            <person name="Monier A."/>
            <person name="Salamov A."/>
            <person name="Young J."/>
            <person name="Aguilar M."/>
            <person name="Claverie J.M."/>
            <person name="Frickenhaus S."/>
            <person name="Gonzalez K."/>
            <person name="Herman E.K."/>
            <person name="Lin Y.C."/>
            <person name="Napier J."/>
            <person name="Ogata H."/>
            <person name="Sarno A.F."/>
            <person name="Shmutz J."/>
            <person name="Schroeder D."/>
            <person name="de Vargas C."/>
            <person name="Verret F."/>
            <person name="von Dassow P."/>
            <person name="Valentin K."/>
            <person name="Van de Peer Y."/>
            <person name="Wheeler G."/>
            <person name="Dacks J.B."/>
            <person name="Delwiche C.F."/>
            <person name="Dyhrman S.T."/>
            <person name="Glockner G."/>
            <person name="John U."/>
            <person name="Richards T."/>
            <person name="Worden A.Z."/>
            <person name="Zhang X."/>
            <person name="Grigoriev I.V."/>
            <person name="Allen A.E."/>
            <person name="Bidle K."/>
            <person name="Borodovsky M."/>
            <person name="Bowler C."/>
            <person name="Brownlee C."/>
            <person name="Cock J.M."/>
            <person name="Elias M."/>
            <person name="Gladyshev V.N."/>
            <person name="Groth M."/>
            <person name="Guda C."/>
            <person name="Hadaegh A."/>
            <person name="Iglesias-Rodriguez M.D."/>
            <person name="Jenkins J."/>
            <person name="Jones B.M."/>
            <person name="Lawson T."/>
            <person name="Leese F."/>
            <person name="Lindquist E."/>
            <person name="Lobanov A."/>
            <person name="Lomsadze A."/>
            <person name="Malik S.B."/>
            <person name="Marsh M.E."/>
            <person name="Mackinder L."/>
            <person name="Mock T."/>
            <person name="Mueller-Roeber B."/>
            <person name="Pagarete A."/>
            <person name="Parker M."/>
            <person name="Probert I."/>
            <person name="Quesneville H."/>
            <person name="Raines C."/>
            <person name="Rensing S.A."/>
            <person name="Riano-Pachon D.M."/>
            <person name="Richier S."/>
            <person name="Rokitta S."/>
            <person name="Shiraiwa Y."/>
            <person name="Soanes D.M."/>
            <person name="van der Giezen M."/>
            <person name="Wahlund T.M."/>
            <person name="Williams B."/>
            <person name="Wilson W."/>
            <person name="Wolfe G."/>
            <person name="Wurch L.L."/>
        </authorList>
    </citation>
    <scope>NUCLEOTIDE SEQUENCE</scope>
</reference>
<dbReference type="HOGENOM" id="CLU_095156_0_0_1"/>
<dbReference type="PROSITE" id="PS50011">
    <property type="entry name" value="PROTEIN_KINASE_DOM"/>
    <property type="match status" value="1"/>
</dbReference>
<dbReference type="Proteomes" id="UP000013827">
    <property type="component" value="Unassembled WGS sequence"/>
</dbReference>